<gene>
    <name evidence="3" type="ORF">GCM10010990_06450</name>
</gene>
<evidence type="ECO:0000313" key="3">
    <source>
        <dbReference type="EMBL" id="GGD59760.1"/>
    </source>
</evidence>
<feature type="compositionally biased region" description="Low complexity" evidence="1">
    <location>
        <begin position="169"/>
        <end position="185"/>
    </location>
</feature>
<organism evidence="3 4">
    <name type="scientific">Croceicoccus mobilis</name>
    <dbReference type="NCBI Taxonomy" id="1703339"/>
    <lineage>
        <taxon>Bacteria</taxon>
        <taxon>Pseudomonadati</taxon>
        <taxon>Pseudomonadota</taxon>
        <taxon>Alphaproteobacteria</taxon>
        <taxon>Sphingomonadales</taxon>
        <taxon>Erythrobacteraceae</taxon>
        <taxon>Croceicoccus</taxon>
    </lineage>
</organism>
<sequence length="195" mass="20745">MMKIALFAAVAPVLGIAAAVTPAHAQDADGERVNQVIVYGDQPCPEATDDKEIIVCVRQEDPYRIPTDLRQSEDKANESWARRVEANADVGKTGVGSCNNVGAAGQSGCSLNEIDRAYAEKRNSDTVRMGQLIAEERARRLETIDADADAEQQRVEAYEDEYRARQQEAGAAPAPATATTAAPAGDAEVVAGEGE</sequence>
<proteinExistence type="predicted"/>
<keyword evidence="4" id="KW-1185">Reference proteome</keyword>
<keyword evidence="2" id="KW-0732">Signal</keyword>
<dbReference type="EMBL" id="BMIP01000001">
    <property type="protein sequence ID" value="GGD59760.1"/>
    <property type="molecule type" value="Genomic_DNA"/>
</dbReference>
<evidence type="ECO:0008006" key="5">
    <source>
        <dbReference type="Google" id="ProtNLM"/>
    </source>
</evidence>
<feature type="chain" id="PRO_5037286909" description="DUF4124 domain-containing protein" evidence="2">
    <location>
        <begin position="26"/>
        <end position="195"/>
    </location>
</feature>
<reference evidence="3" key="1">
    <citation type="journal article" date="2014" name="Int. J. Syst. Evol. Microbiol.">
        <title>Complete genome sequence of Corynebacterium casei LMG S-19264T (=DSM 44701T), isolated from a smear-ripened cheese.</title>
        <authorList>
            <consortium name="US DOE Joint Genome Institute (JGI-PGF)"/>
            <person name="Walter F."/>
            <person name="Albersmeier A."/>
            <person name="Kalinowski J."/>
            <person name="Ruckert C."/>
        </authorList>
    </citation>
    <scope>NUCLEOTIDE SEQUENCE</scope>
    <source>
        <strain evidence="3">CGMCC 1.15360</strain>
    </source>
</reference>
<evidence type="ECO:0000256" key="2">
    <source>
        <dbReference type="SAM" id="SignalP"/>
    </source>
</evidence>
<comment type="caution">
    <text evidence="3">The sequence shown here is derived from an EMBL/GenBank/DDBJ whole genome shotgun (WGS) entry which is preliminary data.</text>
</comment>
<evidence type="ECO:0000313" key="4">
    <source>
        <dbReference type="Proteomes" id="UP000612349"/>
    </source>
</evidence>
<evidence type="ECO:0000256" key="1">
    <source>
        <dbReference type="SAM" id="MobiDB-lite"/>
    </source>
</evidence>
<name>A0A916YTR3_9SPHN</name>
<dbReference type="Proteomes" id="UP000612349">
    <property type="component" value="Unassembled WGS sequence"/>
</dbReference>
<feature type="signal peptide" evidence="2">
    <location>
        <begin position="1"/>
        <end position="25"/>
    </location>
</feature>
<protein>
    <recommendedName>
        <fullName evidence="5">DUF4124 domain-containing protein</fullName>
    </recommendedName>
</protein>
<dbReference type="AlphaFoldDB" id="A0A916YTR3"/>
<feature type="region of interest" description="Disordered" evidence="1">
    <location>
        <begin position="162"/>
        <end position="195"/>
    </location>
</feature>
<accession>A0A916YTR3</accession>
<reference evidence="3" key="2">
    <citation type="submission" date="2020-09" db="EMBL/GenBank/DDBJ databases">
        <authorList>
            <person name="Sun Q."/>
            <person name="Zhou Y."/>
        </authorList>
    </citation>
    <scope>NUCLEOTIDE SEQUENCE</scope>
    <source>
        <strain evidence="3">CGMCC 1.15360</strain>
    </source>
</reference>